<sequence length="185" mass="20302">MPTKTPPSSRDARLRKFFDFFDLDRDGDITHDDLLAMATRIAAAFDVPPGSPKDVALTDAFQGFWHELLKSLDIDGDRRINDREYRDGMIAAFAVSGGFEHGLRQLIKAAVEVADTDGNGTLEPAEFRRLEEAIGNPAEDSAEAFAKLDTDNDGSLTVDELLDAARQFHTGTDLDALGNWLFGSL</sequence>
<protein>
    <submittedName>
        <fullName evidence="2">Calcium binding protein CalD</fullName>
    </submittedName>
</protein>
<dbReference type="Pfam" id="PF13499">
    <property type="entry name" value="EF-hand_7"/>
    <property type="match status" value="1"/>
</dbReference>
<evidence type="ECO:0000313" key="2">
    <source>
        <dbReference type="EMBL" id="GAA1973048.1"/>
    </source>
</evidence>
<dbReference type="InterPro" id="IPR002048">
    <property type="entry name" value="EF_hand_dom"/>
</dbReference>
<accession>A0ABP5D363</accession>
<evidence type="ECO:0000259" key="1">
    <source>
        <dbReference type="PROSITE" id="PS50222"/>
    </source>
</evidence>
<dbReference type="PROSITE" id="PS50222">
    <property type="entry name" value="EF_HAND_2"/>
    <property type="match status" value="2"/>
</dbReference>
<reference evidence="3" key="1">
    <citation type="journal article" date="2019" name="Int. J. Syst. Evol. Microbiol.">
        <title>The Global Catalogue of Microorganisms (GCM) 10K type strain sequencing project: providing services to taxonomists for standard genome sequencing and annotation.</title>
        <authorList>
            <consortium name="The Broad Institute Genomics Platform"/>
            <consortium name="The Broad Institute Genome Sequencing Center for Infectious Disease"/>
            <person name="Wu L."/>
            <person name="Ma J."/>
        </authorList>
    </citation>
    <scope>NUCLEOTIDE SEQUENCE [LARGE SCALE GENOMIC DNA]</scope>
    <source>
        <strain evidence="3">JCM 14545</strain>
    </source>
</reference>
<dbReference type="Pfam" id="PF13202">
    <property type="entry name" value="EF-hand_5"/>
    <property type="match status" value="1"/>
</dbReference>
<feature type="domain" description="EF-hand" evidence="1">
    <location>
        <begin position="136"/>
        <end position="171"/>
    </location>
</feature>
<dbReference type="Gene3D" id="1.10.238.10">
    <property type="entry name" value="EF-hand"/>
    <property type="match status" value="1"/>
</dbReference>
<dbReference type="EMBL" id="BAAANN010000023">
    <property type="protein sequence ID" value="GAA1973048.1"/>
    <property type="molecule type" value="Genomic_DNA"/>
</dbReference>
<keyword evidence="3" id="KW-1185">Reference proteome</keyword>
<name>A0ABP5D363_9PSEU</name>
<organism evidence="2 3">
    <name type="scientific">Amycolatopsis minnesotensis</name>
    <dbReference type="NCBI Taxonomy" id="337894"/>
    <lineage>
        <taxon>Bacteria</taxon>
        <taxon>Bacillati</taxon>
        <taxon>Actinomycetota</taxon>
        <taxon>Actinomycetes</taxon>
        <taxon>Pseudonocardiales</taxon>
        <taxon>Pseudonocardiaceae</taxon>
        <taxon>Amycolatopsis</taxon>
    </lineage>
</organism>
<dbReference type="SUPFAM" id="SSF47473">
    <property type="entry name" value="EF-hand"/>
    <property type="match status" value="1"/>
</dbReference>
<dbReference type="RefSeq" id="WP_344424797.1">
    <property type="nucleotide sequence ID" value="NZ_BAAANN010000023.1"/>
</dbReference>
<dbReference type="PROSITE" id="PS00018">
    <property type="entry name" value="EF_HAND_1"/>
    <property type="match status" value="3"/>
</dbReference>
<dbReference type="InterPro" id="IPR011992">
    <property type="entry name" value="EF-hand-dom_pair"/>
</dbReference>
<dbReference type="InterPro" id="IPR018247">
    <property type="entry name" value="EF_Hand_1_Ca_BS"/>
</dbReference>
<comment type="caution">
    <text evidence="2">The sequence shown here is derived from an EMBL/GenBank/DDBJ whole genome shotgun (WGS) entry which is preliminary data.</text>
</comment>
<gene>
    <name evidence="2" type="primary">calD</name>
    <name evidence="2" type="ORF">GCM10009754_54700</name>
</gene>
<dbReference type="CDD" id="cd00051">
    <property type="entry name" value="EFh"/>
    <property type="match status" value="1"/>
</dbReference>
<proteinExistence type="predicted"/>
<dbReference type="Proteomes" id="UP001501116">
    <property type="component" value="Unassembled WGS sequence"/>
</dbReference>
<evidence type="ECO:0000313" key="3">
    <source>
        <dbReference type="Proteomes" id="UP001501116"/>
    </source>
</evidence>
<feature type="domain" description="EF-hand" evidence="1">
    <location>
        <begin position="9"/>
        <end position="44"/>
    </location>
</feature>
<dbReference type="SMART" id="SM00054">
    <property type="entry name" value="EFh"/>
    <property type="match status" value="4"/>
</dbReference>